<name>A0AAP0LAZ2_9MAGN</name>
<keyword evidence="3" id="KW-1185">Reference proteome</keyword>
<accession>A0AAP0LAZ2</accession>
<dbReference type="InterPro" id="IPR036188">
    <property type="entry name" value="FAD/NAD-bd_sf"/>
</dbReference>
<protein>
    <recommendedName>
        <fullName evidence="1">FAD dependent oxidoreductase domain-containing protein</fullName>
    </recommendedName>
</protein>
<proteinExistence type="predicted"/>
<gene>
    <name evidence="2" type="ORF">Scep_001020</name>
</gene>
<dbReference type="SUPFAM" id="SSF51905">
    <property type="entry name" value="FAD/NAD(P)-binding domain"/>
    <property type="match status" value="1"/>
</dbReference>
<dbReference type="PANTHER" id="PTHR13847">
    <property type="entry name" value="SARCOSINE DEHYDROGENASE-RELATED"/>
    <property type="match status" value="1"/>
</dbReference>
<dbReference type="Gene3D" id="3.50.50.60">
    <property type="entry name" value="FAD/NAD(P)-binding domain"/>
    <property type="match status" value="1"/>
</dbReference>
<dbReference type="Proteomes" id="UP001419268">
    <property type="component" value="Unassembled WGS sequence"/>
</dbReference>
<dbReference type="Gene3D" id="3.30.9.10">
    <property type="entry name" value="D-Amino Acid Oxidase, subunit A, domain 2"/>
    <property type="match status" value="1"/>
</dbReference>
<dbReference type="FunFam" id="3.30.9.10:FF:000033">
    <property type="entry name" value="Putative oxidoreductase C1F5.03c"/>
    <property type="match status" value="1"/>
</dbReference>
<dbReference type="GO" id="GO:0005737">
    <property type="term" value="C:cytoplasm"/>
    <property type="evidence" value="ECO:0007669"/>
    <property type="project" value="TreeGrafter"/>
</dbReference>
<organism evidence="2 3">
    <name type="scientific">Stephania cephalantha</name>
    <dbReference type="NCBI Taxonomy" id="152367"/>
    <lineage>
        <taxon>Eukaryota</taxon>
        <taxon>Viridiplantae</taxon>
        <taxon>Streptophyta</taxon>
        <taxon>Embryophyta</taxon>
        <taxon>Tracheophyta</taxon>
        <taxon>Spermatophyta</taxon>
        <taxon>Magnoliopsida</taxon>
        <taxon>Ranunculales</taxon>
        <taxon>Menispermaceae</taxon>
        <taxon>Menispermoideae</taxon>
        <taxon>Cissampelideae</taxon>
        <taxon>Stephania</taxon>
    </lineage>
</organism>
<dbReference type="EMBL" id="JBBNAG010000001">
    <property type="protein sequence ID" value="KAK9165829.1"/>
    <property type="molecule type" value="Genomic_DNA"/>
</dbReference>
<dbReference type="AlphaFoldDB" id="A0AAP0LAZ2"/>
<sequence>MVFIQPYPFHIYICEGVVPGPCVSHFISSQPVKPLTEGKMSSGVCFGKSKAFGFCVFGWMNGTKSLSSVASESEIKRISLETLDIEMTEWPRPLHTLRYVRDPHRHRVRLPSAPSAVPDWVDGPATNPRTIGTPETTAQVHPQLFTRKLVAVAEAEHGLEVVIGELDHVAVDGGGRATGAALKDGRVIAADAVVLALGPWSGRLSMLNSLFRVYGLKAHSIVLEPNEPSVITPHALFLSYYSSHGGRPMDPEVYPRPTGEVYVCGMSSEAQVPDDPEGIVGDVESIKVLKRVAGTVSSLLKEGEARVKAEQACFLPCTDDNKPVIGEIPGVRRCYVATGHSCWGILNGPATGAAMAELVLDGKSSIVDITPFSPARFVGGGSRRRY</sequence>
<evidence type="ECO:0000259" key="1">
    <source>
        <dbReference type="Pfam" id="PF01266"/>
    </source>
</evidence>
<evidence type="ECO:0000313" key="3">
    <source>
        <dbReference type="Proteomes" id="UP001419268"/>
    </source>
</evidence>
<dbReference type="PANTHER" id="PTHR13847:SF150">
    <property type="entry name" value="OXIDOREDUCTASE TDA3-RELATED"/>
    <property type="match status" value="1"/>
</dbReference>
<comment type="caution">
    <text evidence="2">The sequence shown here is derived from an EMBL/GenBank/DDBJ whole genome shotgun (WGS) entry which is preliminary data.</text>
</comment>
<dbReference type="InterPro" id="IPR006076">
    <property type="entry name" value="FAD-dep_OxRdtase"/>
</dbReference>
<feature type="domain" description="FAD dependent oxidoreductase" evidence="1">
    <location>
        <begin position="136"/>
        <end position="358"/>
    </location>
</feature>
<reference evidence="2 3" key="1">
    <citation type="submission" date="2024-01" db="EMBL/GenBank/DDBJ databases">
        <title>Genome assemblies of Stephania.</title>
        <authorList>
            <person name="Yang L."/>
        </authorList>
    </citation>
    <scope>NUCLEOTIDE SEQUENCE [LARGE SCALE GENOMIC DNA]</scope>
    <source>
        <strain evidence="2">JXDWG</strain>
        <tissue evidence="2">Leaf</tissue>
    </source>
</reference>
<dbReference type="Pfam" id="PF01266">
    <property type="entry name" value="DAO"/>
    <property type="match status" value="1"/>
</dbReference>
<evidence type="ECO:0000313" key="2">
    <source>
        <dbReference type="EMBL" id="KAK9165829.1"/>
    </source>
</evidence>